<feature type="signal peptide" evidence="2">
    <location>
        <begin position="1"/>
        <end position="26"/>
    </location>
</feature>
<keyword evidence="5" id="KW-1185">Reference proteome</keyword>
<name>A0A9X2LGP9_9ACTN</name>
<dbReference type="Pfam" id="PF00144">
    <property type="entry name" value="Beta-lactamase"/>
    <property type="match status" value="1"/>
</dbReference>
<dbReference type="PANTHER" id="PTHR46825:SF7">
    <property type="entry name" value="D-ALANYL-D-ALANINE CARBOXYPEPTIDASE"/>
    <property type="match status" value="1"/>
</dbReference>
<gene>
    <name evidence="4" type="ORF">NQU55_12240</name>
</gene>
<dbReference type="Proteomes" id="UP001142374">
    <property type="component" value="Unassembled WGS sequence"/>
</dbReference>
<evidence type="ECO:0000256" key="2">
    <source>
        <dbReference type="SAM" id="SignalP"/>
    </source>
</evidence>
<dbReference type="RefSeq" id="WP_168096591.1">
    <property type="nucleotide sequence ID" value="NZ_JAATER010000719.1"/>
</dbReference>
<dbReference type="AlphaFoldDB" id="A0A9X2LGP9"/>
<proteinExistence type="predicted"/>
<evidence type="ECO:0000313" key="5">
    <source>
        <dbReference type="Proteomes" id="UP001142374"/>
    </source>
</evidence>
<evidence type="ECO:0000259" key="3">
    <source>
        <dbReference type="Pfam" id="PF00144"/>
    </source>
</evidence>
<comment type="caution">
    <text evidence="4">The sequence shown here is derived from an EMBL/GenBank/DDBJ whole genome shotgun (WGS) entry which is preliminary data.</text>
</comment>
<dbReference type="InterPro" id="IPR012338">
    <property type="entry name" value="Beta-lactam/transpept-like"/>
</dbReference>
<dbReference type="InterPro" id="IPR050491">
    <property type="entry name" value="AmpC-like"/>
</dbReference>
<reference evidence="4" key="1">
    <citation type="submission" date="2022-06" db="EMBL/GenBank/DDBJ databases">
        <title>WGS of actinobacteria.</title>
        <authorList>
            <person name="Thawai C."/>
        </authorList>
    </citation>
    <scope>NUCLEOTIDE SEQUENCE</scope>
    <source>
        <strain evidence="4">AA8</strain>
    </source>
</reference>
<dbReference type="InterPro" id="IPR001466">
    <property type="entry name" value="Beta-lactam-related"/>
</dbReference>
<dbReference type="SUPFAM" id="SSF56601">
    <property type="entry name" value="beta-lactamase/transpeptidase-like"/>
    <property type="match status" value="1"/>
</dbReference>
<dbReference type="PANTHER" id="PTHR46825">
    <property type="entry name" value="D-ALANYL-D-ALANINE-CARBOXYPEPTIDASE/ENDOPEPTIDASE AMPH"/>
    <property type="match status" value="1"/>
</dbReference>
<feature type="chain" id="PRO_5040772341" evidence="2">
    <location>
        <begin position="27"/>
        <end position="377"/>
    </location>
</feature>
<dbReference type="EMBL" id="JANIID010000008">
    <property type="protein sequence ID" value="MCQ8770542.1"/>
    <property type="molecule type" value="Genomic_DNA"/>
</dbReference>
<feature type="region of interest" description="Disordered" evidence="1">
    <location>
        <begin position="227"/>
        <end position="250"/>
    </location>
</feature>
<dbReference type="Gene3D" id="3.40.710.10">
    <property type="entry name" value="DD-peptidase/beta-lactamase superfamily"/>
    <property type="match status" value="1"/>
</dbReference>
<keyword evidence="2" id="KW-0732">Signal</keyword>
<protein>
    <submittedName>
        <fullName evidence="4">Beta-lactamase family protein</fullName>
    </submittedName>
</protein>
<feature type="domain" description="Beta-lactamase-related" evidence="3">
    <location>
        <begin position="34"/>
        <end position="360"/>
    </location>
</feature>
<accession>A0A9X2LGP9</accession>
<evidence type="ECO:0000313" key="4">
    <source>
        <dbReference type="EMBL" id="MCQ8770542.1"/>
    </source>
</evidence>
<organism evidence="4 5">
    <name type="scientific">Streptomyces telluris</name>
    <dbReference type="NCBI Taxonomy" id="2720021"/>
    <lineage>
        <taxon>Bacteria</taxon>
        <taxon>Bacillati</taxon>
        <taxon>Actinomycetota</taxon>
        <taxon>Actinomycetes</taxon>
        <taxon>Kitasatosporales</taxon>
        <taxon>Streptomycetaceae</taxon>
        <taxon>Streptomyces</taxon>
    </lineage>
</organism>
<sequence>MRKRLALTALALATAVTAGVAAPATAARPDPVQQELETLLRSADAPGALASVMDRNGNVRTYTSGAGDRDTHAKMPRDGQVRIGSVTKTFTAVVVLQLVGEGEIGLDDPVEEYLPGLVRGKGIDGHHITVRQLLQHTSGLPDYEDDVTNDILERRYLSPRDALDVALRHEAVFAPGAKGEWGYSSTNYLVAGLIVQKVAGRPLAEQIDKRIIQPIGLRHTYFPAPGETTVRERHPQGYRQDSPGATPRNVTEIDPSASWAGGAMVSTNSDLNRFFSELLKGDGNRLLDEDQRAQMRTTVDMKVDGYNAGLGIISMPLSCRSGDNRVAWGHSGGIPGYGTWAAATDDGRIASVTMTLEPKTGQAMGHLEAAMKAGLCP</sequence>
<evidence type="ECO:0000256" key="1">
    <source>
        <dbReference type="SAM" id="MobiDB-lite"/>
    </source>
</evidence>